<sequence>ECLLSLRPSKPVPLPLLHAGMSSRLQDPAKANLIFMKFSGDSIRVYKFELQEQFALKEAFYHRSTARLHILNQACKRNTKPSWDNNYKLLRY</sequence>
<evidence type="ECO:0000313" key="1">
    <source>
        <dbReference type="EMBL" id="MCI35574.1"/>
    </source>
</evidence>
<organism evidence="1 2">
    <name type="scientific">Trifolium medium</name>
    <dbReference type="NCBI Taxonomy" id="97028"/>
    <lineage>
        <taxon>Eukaryota</taxon>
        <taxon>Viridiplantae</taxon>
        <taxon>Streptophyta</taxon>
        <taxon>Embryophyta</taxon>
        <taxon>Tracheophyta</taxon>
        <taxon>Spermatophyta</taxon>
        <taxon>Magnoliopsida</taxon>
        <taxon>eudicotyledons</taxon>
        <taxon>Gunneridae</taxon>
        <taxon>Pentapetalae</taxon>
        <taxon>rosids</taxon>
        <taxon>fabids</taxon>
        <taxon>Fabales</taxon>
        <taxon>Fabaceae</taxon>
        <taxon>Papilionoideae</taxon>
        <taxon>50 kb inversion clade</taxon>
        <taxon>NPAAA clade</taxon>
        <taxon>Hologalegina</taxon>
        <taxon>IRL clade</taxon>
        <taxon>Trifolieae</taxon>
        <taxon>Trifolium</taxon>
    </lineage>
</organism>
<comment type="caution">
    <text evidence="1">The sequence shown here is derived from an EMBL/GenBank/DDBJ whole genome shotgun (WGS) entry which is preliminary data.</text>
</comment>
<evidence type="ECO:0000313" key="2">
    <source>
        <dbReference type="Proteomes" id="UP000265520"/>
    </source>
</evidence>
<accession>A0A392RHP9</accession>
<protein>
    <submittedName>
        <fullName evidence="1">Uncharacterized protein</fullName>
    </submittedName>
</protein>
<dbReference type="AlphaFoldDB" id="A0A392RHP9"/>
<proteinExistence type="predicted"/>
<name>A0A392RHP9_9FABA</name>
<dbReference type="EMBL" id="LXQA010224792">
    <property type="protein sequence ID" value="MCI35574.1"/>
    <property type="molecule type" value="Genomic_DNA"/>
</dbReference>
<dbReference type="Proteomes" id="UP000265520">
    <property type="component" value="Unassembled WGS sequence"/>
</dbReference>
<reference evidence="1 2" key="1">
    <citation type="journal article" date="2018" name="Front. Plant Sci.">
        <title>Red Clover (Trifolium pratense) and Zigzag Clover (T. medium) - A Picture of Genomic Similarities and Differences.</title>
        <authorList>
            <person name="Dluhosova J."/>
            <person name="Istvanek J."/>
            <person name="Nedelnik J."/>
            <person name="Repkova J."/>
        </authorList>
    </citation>
    <scope>NUCLEOTIDE SEQUENCE [LARGE SCALE GENOMIC DNA]</scope>
    <source>
        <strain evidence="2">cv. 10/8</strain>
        <tissue evidence="1">Leaf</tissue>
    </source>
</reference>
<keyword evidence="2" id="KW-1185">Reference proteome</keyword>
<feature type="non-terminal residue" evidence="1">
    <location>
        <position position="1"/>
    </location>
</feature>